<sequence>MWCCSPTIDSEIANVLPYAERPMTDEQATASTTSTASTASMSLKESLQSFRARALAMDPSLKEALPEVRKWHWKGSQVALTACDFVEGFLRGLEAHLPDVQVATQIIENQPSSVTLQVQLLNSVQATIATRSRIVYDVLLKDEASFTLSHQKGDSDQQEVCLEINGLEFWPLEDSVQLRKTLRELLGDDFTRTSVYQWWEEHKEEVCPLNSSKLRWVIESILGLRTVSAVTPPKGKEKMLWGFLHARRMVVERFTFREDCDRVRVTATVEAPRTDEEIELQAEWDELIAEMPQHELKLGEYFMSSSMNWLALFNSHLIGQSGADAARIIKLLSAAKRWGPGPDGWHQNDETWTCVDQKNLLGKITLEQGRVIWHHARNSP</sequence>
<reference evidence="1" key="1">
    <citation type="submission" date="2022-10" db="EMBL/GenBank/DDBJ databases">
        <authorList>
            <person name="Chen Y."/>
            <person name="Dougan E. K."/>
            <person name="Chan C."/>
            <person name="Rhodes N."/>
            <person name="Thang M."/>
        </authorList>
    </citation>
    <scope>NUCLEOTIDE SEQUENCE</scope>
</reference>
<protein>
    <submittedName>
        <fullName evidence="1">Uncharacterized protein</fullName>
    </submittedName>
</protein>
<organism evidence="1">
    <name type="scientific">Cladocopium goreaui</name>
    <dbReference type="NCBI Taxonomy" id="2562237"/>
    <lineage>
        <taxon>Eukaryota</taxon>
        <taxon>Sar</taxon>
        <taxon>Alveolata</taxon>
        <taxon>Dinophyceae</taxon>
        <taxon>Suessiales</taxon>
        <taxon>Symbiodiniaceae</taxon>
        <taxon>Cladocopium</taxon>
    </lineage>
</organism>
<evidence type="ECO:0000313" key="3">
    <source>
        <dbReference type="Proteomes" id="UP001152797"/>
    </source>
</evidence>
<accession>A0A9P1CM23</accession>
<keyword evidence="3" id="KW-1185">Reference proteome</keyword>
<proteinExistence type="predicted"/>
<dbReference type="EMBL" id="CAMXCT020001983">
    <property type="protein sequence ID" value="CAL1148054.1"/>
    <property type="molecule type" value="Genomic_DNA"/>
</dbReference>
<dbReference type="OrthoDB" id="412147at2759"/>
<comment type="caution">
    <text evidence="1">The sequence shown here is derived from an EMBL/GenBank/DDBJ whole genome shotgun (WGS) entry which is preliminary data.</text>
</comment>
<dbReference type="EMBL" id="CAMXCT010001983">
    <property type="protein sequence ID" value="CAI3994679.1"/>
    <property type="molecule type" value="Genomic_DNA"/>
</dbReference>
<name>A0A9P1CM23_9DINO</name>
<dbReference type="EMBL" id="CAMXCT030001983">
    <property type="protein sequence ID" value="CAL4781991.1"/>
    <property type="molecule type" value="Genomic_DNA"/>
</dbReference>
<dbReference type="AlphaFoldDB" id="A0A9P1CM23"/>
<gene>
    <name evidence="1" type="ORF">C1SCF055_LOCUS21309</name>
</gene>
<dbReference type="Proteomes" id="UP001152797">
    <property type="component" value="Unassembled WGS sequence"/>
</dbReference>
<evidence type="ECO:0000313" key="2">
    <source>
        <dbReference type="EMBL" id="CAL4781991.1"/>
    </source>
</evidence>
<reference evidence="2 3" key="2">
    <citation type="submission" date="2024-05" db="EMBL/GenBank/DDBJ databases">
        <authorList>
            <person name="Chen Y."/>
            <person name="Shah S."/>
            <person name="Dougan E. K."/>
            <person name="Thang M."/>
            <person name="Chan C."/>
        </authorList>
    </citation>
    <scope>NUCLEOTIDE SEQUENCE [LARGE SCALE GENOMIC DNA]</scope>
</reference>
<evidence type="ECO:0000313" key="1">
    <source>
        <dbReference type="EMBL" id="CAI3994679.1"/>
    </source>
</evidence>